<proteinExistence type="predicted"/>
<organism evidence="2 3">
    <name type="scientific">Candidatus Doudnabacteria bacterium RIFCSPHIGHO2_01_FULL_45_18</name>
    <dbReference type="NCBI Taxonomy" id="1817823"/>
    <lineage>
        <taxon>Bacteria</taxon>
        <taxon>Candidatus Doudnaibacteriota</taxon>
    </lineage>
</organism>
<gene>
    <name evidence="2" type="ORF">A2660_00795</name>
</gene>
<evidence type="ECO:0000256" key="1">
    <source>
        <dbReference type="SAM" id="Phobius"/>
    </source>
</evidence>
<name>A0A1F5NSX0_9BACT</name>
<evidence type="ECO:0000313" key="2">
    <source>
        <dbReference type="EMBL" id="OGE80632.1"/>
    </source>
</evidence>
<sequence>MNKKTTNTLIGLFGLLVIAGALFLLSVKYPNVFQKPGSNAPTSDFPGDFSNQISGSITAVNGNIVTINGKVKSSKPGSDNEIDKTISFTLTPQTKLTKTTMQLKASKTPYTPQTSEADGSVTDLETGVRVVRLESQEDLFAASNATAVNIHYTIFSQPNVQ</sequence>
<dbReference type="AlphaFoldDB" id="A0A1F5NSX0"/>
<dbReference type="EMBL" id="MFEJ01000003">
    <property type="protein sequence ID" value="OGE80632.1"/>
    <property type="molecule type" value="Genomic_DNA"/>
</dbReference>
<comment type="caution">
    <text evidence="2">The sequence shown here is derived from an EMBL/GenBank/DDBJ whole genome shotgun (WGS) entry which is preliminary data.</text>
</comment>
<dbReference type="Proteomes" id="UP000176233">
    <property type="component" value="Unassembled WGS sequence"/>
</dbReference>
<accession>A0A1F5NSX0</accession>
<keyword evidence="1" id="KW-0472">Membrane</keyword>
<protein>
    <submittedName>
        <fullName evidence="2">Uncharacterized protein</fullName>
    </submittedName>
</protein>
<keyword evidence="1" id="KW-1133">Transmembrane helix</keyword>
<evidence type="ECO:0000313" key="3">
    <source>
        <dbReference type="Proteomes" id="UP000176233"/>
    </source>
</evidence>
<keyword evidence="1" id="KW-0812">Transmembrane</keyword>
<reference evidence="2 3" key="1">
    <citation type="journal article" date="2016" name="Nat. Commun.">
        <title>Thousands of microbial genomes shed light on interconnected biogeochemical processes in an aquifer system.</title>
        <authorList>
            <person name="Anantharaman K."/>
            <person name="Brown C.T."/>
            <person name="Hug L.A."/>
            <person name="Sharon I."/>
            <person name="Castelle C.J."/>
            <person name="Probst A.J."/>
            <person name="Thomas B.C."/>
            <person name="Singh A."/>
            <person name="Wilkins M.J."/>
            <person name="Karaoz U."/>
            <person name="Brodie E.L."/>
            <person name="Williams K.H."/>
            <person name="Hubbard S.S."/>
            <person name="Banfield J.F."/>
        </authorList>
    </citation>
    <scope>NUCLEOTIDE SEQUENCE [LARGE SCALE GENOMIC DNA]</scope>
</reference>
<feature type="transmembrane region" description="Helical" evidence="1">
    <location>
        <begin position="6"/>
        <end position="25"/>
    </location>
</feature>